<protein>
    <submittedName>
        <fullName evidence="1">Uncharacterized protein</fullName>
    </submittedName>
</protein>
<proteinExistence type="predicted"/>
<dbReference type="EMBL" id="LVLJ01003272">
    <property type="protein sequence ID" value="OAE22114.1"/>
    <property type="molecule type" value="Genomic_DNA"/>
</dbReference>
<dbReference type="Proteomes" id="UP000077202">
    <property type="component" value="Unassembled WGS sequence"/>
</dbReference>
<organism evidence="1 2">
    <name type="scientific">Marchantia polymorpha subsp. ruderalis</name>
    <dbReference type="NCBI Taxonomy" id="1480154"/>
    <lineage>
        <taxon>Eukaryota</taxon>
        <taxon>Viridiplantae</taxon>
        <taxon>Streptophyta</taxon>
        <taxon>Embryophyta</taxon>
        <taxon>Marchantiophyta</taxon>
        <taxon>Marchantiopsida</taxon>
        <taxon>Marchantiidae</taxon>
        <taxon>Marchantiales</taxon>
        <taxon>Marchantiaceae</taxon>
        <taxon>Marchantia</taxon>
    </lineage>
</organism>
<accession>A0A176VMF3</accession>
<sequence>MVPPKTNDKVRKIGPAEGSDGDLMLEKYSVKITRAEEFTFGPLFKNGRSGTNGWKTADYKDPKRRAIALGIMHILRPQRTTYVTAWQVGFFERVMKGQQVHWARVFYDLVWVNANARWA</sequence>
<name>A0A176VMF3_MARPO</name>
<dbReference type="AlphaFoldDB" id="A0A176VMF3"/>
<reference evidence="1" key="1">
    <citation type="submission" date="2016-03" db="EMBL/GenBank/DDBJ databases">
        <title>Mechanisms controlling the formation of the plant cell surface in tip-growing cells are functionally conserved among land plants.</title>
        <authorList>
            <person name="Honkanen S."/>
            <person name="Jones V.A."/>
            <person name="Morieri G."/>
            <person name="Champion C."/>
            <person name="Hetherington A.J."/>
            <person name="Kelly S."/>
            <person name="Saint-Marcoux D."/>
            <person name="Proust H."/>
            <person name="Prescott H."/>
            <person name="Dolan L."/>
        </authorList>
    </citation>
    <scope>NUCLEOTIDE SEQUENCE [LARGE SCALE GENOMIC DNA]</scope>
    <source>
        <tissue evidence="1">Whole gametophyte</tissue>
    </source>
</reference>
<comment type="caution">
    <text evidence="1">The sequence shown here is derived from an EMBL/GenBank/DDBJ whole genome shotgun (WGS) entry which is preliminary data.</text>
</comment>
<gene>
    <name evidence="1" type="ORF">AXG93_1175s1240</name>
</gene>
<evidence type="ECO:0000313" key="1">
    <source>
        <dbReference type="EMBL" id="OAE22114.1"/>
    </source>
</evidence>
<evidence type="ECO:0000313" key="2">
    <source>
        <dbReference type="Proteomes" id="UP000077202"/>
    </source>
</evidence>
<keyword evidence="2" id="KW-1185">Reference proteome</keyword>